<sequence length="99" mass="11153">MPARDLVDSDRGPATLSLAAHATRARVGGVATPGLPRHINRPIDPRFNRPVVRIRTRHLPRGSLTTRPSPHFPLYVHRCRSLPNPRSEFVFFILIFEVG</sequence>
<reference evidence="1 2" key="1">
    <citation type="journal article" date="2019" name="Commun. Biol.">
        <title>The bagworm genome reveals a unique fibroin gene that provides high tensile strength.</title>
        <authorList>
            <person name="Kono N."/>
            <person name="Nakamura H."/>
            <person name="Ohtoshi R."/>
            <person name="Tomita M."/>
            <person name="Numata K."/>
            <person name="Arakawa K."/>
        </authorList>
    </citation>
    <scope>NUCLEOTIDE SEQUENCE [LARGE SCALE GENOMIC DNA]</scope>
</reference>
<comment type="caution">
    <text evidence="1">The sequence shown here is derived from an EMBL/GenBank/DDBJ whole genome shotgun (WGS) entry which is preliminary data.</text>
</comment>
<dbReference type="AlphaFoldDB" id="A0A4C1X2A5"/>
<keyword evidence="2" id="KW-1185">Reference proteome</keyword>
<proteinExistence type="predicted"/>
<gene>
    <name evidence="1" type="ORF">EVAR_40466_1</name>
</gene>
<name>A0A4C1X2A5_EUMVA</name>
<accession>A0A4C1X2A5</accession>
<organism evidence="1 2">
    <name type="scientific">Eumeta variegata</name>
    <name type="common">Bagworm moth</name>
    <name type="synonym">Eumeta japonica</name>
    <dbReference type="NCBI Taxonomy" id="151549"/>
    <lineage>
        <taxon>Eukaryota</taxon>
        <taxon>Metazoa</taxon>
        <taxon>Ecdysozoa</taxon>
        <taxon>Arthropoda</taxon>
        <taxon>Hexapoda</taxon>
        <taxon>Insecta</taxon>
        <taxon>Pterygota</taxon>
        <taxon>Neoptera</taxon>
        <taxon>Endopterygota</taxon>
        <taxon>Lepidoptera</taxon>
        <taxon>Glossata</taxon>
        <taxon>Ditrysia</taxon>
        <taxon>Tineoidea</taxon>
        <taxon>Psychidae</taxon>
        <taxon>Oiketicinae</taxon>
        <taxon>Eumeta</taxon>
    </lineage>
</organism>
<dbReference type="EMBL" id="BGZK01000693">
    <property type="protein sequence ID" value="GBP56474.1"/>
    <property type="molecule type" value="Genomic_DNA"/>
</dbReference>
<evidence type="ECO:0000313" key="1">
    <source>
        <dbReference type="EMBL" id="GBP56474.1"/>
    </source>
</evidence>
<dbReference type="Proteomes" id="UP000299102">
    <property type="component" value="Unassembled WGS sequence"/>
</dbReference>
<evidence type="ECO:0000313" key="2">
    <source>
        <dbReference type="Proteomes" id="UP000299102"/>
    </source>
</evidence>
<protein>
    <submittedName>
        <fullName evidence="1">Uncharacterized protein</fullName>
    </submittedName>
</protein>